<evidence type="ECO:0000313" key="4">
    <source>
        <dbReference type="EMBL" id="GGU71058.1"/>
    </source>
</evidence>
<dbReference type="EMBL" id="BMRP01000013">
    <property type="protein sequence ID" value="GGU71058.1"/>
    <property type="molecule type" value="Genomic_DNA"/>
</dbReference>
<dbReference type="PANTHER" id="PTHR43080">
    <property type="entry name" value="CBS DOMAIN-CONTAINING PROTEIN CBSX3, MITOCHONDRIAL"/>
    <property type="match status" value="1"/>
</dbReference>
<dbReference type="PROSITE" id="PS51371">
    <property type="entry name" value="CBS"/>
    <property type="match status" value="2"/>
</dbReference>
<dbReference type="RefSeq" id="WP_189301954.1">
    <property type="nucleotide sequence ID" value="NZ_BMRP01000013.1"/>
</dbReference>
<comment type="caution">
    <text evidence="4">The sequence shown here is derived from an EMBL/GenBank/DDBJ whole genome shotgun (WGS) entry which is preliminary data.</text>
</comment>
<gene>
    <name evidence="4" type="ORF">GCM10010211_40980</name>
</gene>
<keyword evidence="5" id="KW-1185">Reference proteome</keyword>
<feature type="domain" description="CBS" evidence="3">
    <location>
        <begin position="71"/>
        <end position="127"/>
    </location>
</feature>
<dbReference type="SUPFAM" id="SSF54631">
    <property type="entry name" value="CBS-domain pair"/>
    <property type="match status" value="1"/>
</dbReference>
<dbReference type="InterPro" id="IPR000644">
    <property type="entry name" value="CBS_dom"/>
</dbReference>
<dbReference type="Gene3D" id="3.10.580.10">
    <property type="entry name" value="CBS-domain"/>
    <property type="match status" value="1"/>
</dbReference>
<evidence type="ECO:0000256" key="1">
    <source>
        <dbReference type="ARBA" id="ARBA00023122"/>
    </source>
</evidence>
<dbReference type="Pfam" id="PF00571">
    <property type="entry name" value="CBS"/>
    <property type="match status" value="2"/>
</dbReference>
<feature type="domain" description="CBS" evidence="3">
    <location>
        <begin position="7"/>
        <end position="63"/>
    </location>
</feature>
<dbReference type="InterPro" id="IPR046342">
    <property type="entry name" value="CBS_dom_sf"/>
</dbReference>
<accession>A0ABQ2V684</accession>
<evidence type="ECO:0000313" key="5">
    <source>
        <dbReference type="Proteomes" id="UP000654471"/>
    </source>
</evidence>
<reference evidence="5" key="1">
    <citation type="journal article" date="2019" name="Int. J. Syst. Evol. Microbiol.">
        <title>The Global Catalogue of Microorganisms (GCM) 10K type strain sequencing project: providing services to taxonomists for standard genome sequencing and annotation.</title>
        <authorList>
            <consortium name="The Broad Institute Genomics Platform"/>
            <consortium name="The Broad Institute Genome Sequencing Center for Infectious Disease"/>
            <person name="Wu L."/>
            <person name="Ma J."/>
        </authorList>
    </citation>
    <scope>NUCLEOTIDE SEQUENCE [LARGE SCALE GENOMIC DNA]</scope>
    <source>
        <strain evidence="5">JCM 3399</strain>
    </source>
</reference>
<protein>
    <submittedName>
        <fullName evidence="4">CBS domain-containing protein</fullName>
    </submittedName>
</protein>
<dbReference type="PANTHER" id="PTHR43080:SF2">
    <property type="entry name" value="CBS DOMAIN-CONTAINING PROTEIN"/>
    <property type="match status" value="1"/>
</dbReference>
<name>A0ABQ2V684_9ACTN</name>
<dbReference type="Proteomes" id="UP000654471">
    <property type="component" value="Unassembled WGS sequence"/>
</dbReference>
<dbReference type="SMART" id="SM00116">
    <property type="entry name" value="CBS"/>
    <property type="match status" value="2"/>
</dbReference>
<evidence type="ECO:0000259" key="3">
    <source>
        <dbReference type="PROSITE" id="PS51371"/>
    </source>
</evidence>
<organism evidence="4 5">
    <name type="scientific">Streptomyces albospinus</name>
    <dbReference type="NCBI Taxonomy" id="285515"/>
    <lineage>
        <taxon>Bacteria</taxon>
        <taxon>Bacillati</taxon>
        <taxon>Actinomycetota</taxon>
        <taxon>Actinomycetes</taxon>
        <taxon>Kitasatosporales</taxon>
        <taxon>Streptomycetaceae</taxon>
        <taxon>Streptomyces</taxon>
    </lineage>
</organism>
<evidence type="ECO:0000256" key="2">
    <source>
        <dbReference type="PROSITE-ProRule" id="PRU00703"/>
    </source>
</evidence>
<keyword evidence="1 2" id="KW-0129">CBS domain</keyword>
<dbReference type="InterPro" id="IPR051257">
    <property type="entry name" value="Diverse_CBS-Domain"/>
</dbReference>
<sequence length="147" mass="15901">MQVRDVMRTPVVTIRSDATLLETARLMRQRSVGCVVVLSGEAVLGMVTDRDLTVRGLAAERSPAAPVSEVMTAPVHAVRPGDDVDAAYRAMRRSAVRRLPVLDKGRLVGVVALDDLLMDVSRRLSDLLGAVSWCVLAEPPSRTAQAR</sequence>
<proteinExistence type="predicted"/>